<feature type="transmembrane region" description="Helical" evidence="1">
    <location>
        <begin position="159"/>
        <end position="182"/>
    </location>
</feature>
<sequence>MSAQPSAPERRFGATTALSWIVSIVFNVVLPIITYNQLTDHGWGDFSALAVSSLWPVADTVVYLLWHRRLDEFAIITMIFMALTLVVTAIGPHSTRLLLVKDSAITGLFGVVCLVSLATPRPLMFFMGRKFGTDGTKEGVAHWNGMFARFPGFRKTLKTITLVWGVGYVVEAAARIALSYALSTDAMVGVNSVLSYGMPVVLITWTITYSKRARAKGEAATAAAAAAEAESAPAAA</sequence>
<evidence type="ECO:0000313" key="2">
    <source>
        <dbReference type="EMBL" id="MBO0654017.1"/>
    </source>
</evidence>
<keyword evidence="3" id="KW-1185">Reference proteome</keyword>
<feature type="transmembrane region" description="Helical" evidence="1">
    <location>
        <begin position="103"/>
        <end position="120"/>
    </location>
</feature>
<protein>
    <submittedName>
        <fullName evidence="2">Uncharacterized protein</fullName>
    </submittedName>
</protein>
<dbReference type="EMBL" id="JAFMOF010000002">
    <property type="protein sequence ID" value="MBO0654017.1"/>
    <property type="molecule type" value="Genomic_DNA"/>
</dbReference>
<organism evidence="2 3">
    <name type="scientific">Streptomyces triculaminicus</name>
    <dbReference type="NCBI Taxonomy" id="2816232"/>
    <lineage>
        <taxon>Bacteria</taxon>
        <taxon>Bacillati</taxon>
        <taxon>Actinomycetota</taxon>
        <taxon>Actinomycetes</taxon>
        <taxon>Kitasatosporales</taxon>
        <taxon>Streptomycetaceae</taxon>
        <taxon>Streptomyces</taxon>
    </lineage>
</organism>
<dbReference type="NCBIfam" id="NF041646">
    <property type="entry name" value="VC0807_fam"/>
    <property type="match status" value="1"/>
</dbReference>
<keyword evidence="1" id="KW-0812">Transmembrane</keyword>
<reference evidence="2" key="1">
    <citation type="submission" date="2021-03" db="EMBL/GenBank/DDBJ databases">
        <title>Streptomyces strains.</title>
        <authorList>
            <person name="Lund M.B."/>
            <person name="Toerring T."/>
        </authorList>
    </citation>
    <scope>NUCLEOTIDE SEQUENCE</scope>
    <source>
        <strain evidence="2">JCM 4242</strain>
    </source>
</reference>
<evidence type="ECO:0000256" key="1">
    <source>
        <dbReference type="SAM" id="Phobius"/>
    </source>
</evidence>
<keyword evidence="1" id="KW-0472">Membrane</keyword>
<gene>
    <name evidence="2" type="ORF">J1792_14905</name>
</gene>
<feature type="transmembrane region" description="Helical" evidence="1">
    <location>
        <begin position="46"/>
        <end position="66"/>
    </location>
</feature>
<dbReference type="AlphaFoldDB" id="A0A939FMK9"/>
<proteinExistence type="predicted"/>
<evidence type="ECO:0000313" key="3">
    <source>
        <dbReference type="Proteomes" id="UP000664781"/>
    </source>
</evidence>
<dbReference type="Proteomes" id="UP000664781">
    <property type="component" value="Unassembled WGS sequence"/>
</dbReference>
<feature type="transmembrane region" description="Helical" evidence="1">
    <location>
        <begin position="73"/>
        <end position="91"/>
    </location>
</feature>
<keyword evidence="1" id="KW-1133">Transmembrane helix</keyword>
<comment type="caution">
    <text evidence="2">The sequence shown here is derived from an EMBL/GenBank/DDBJ whole genome shotgun (WGS) entry which is preliminary data.</text>
</comment>
<feature type="transmembrane region" description="Helical" evidence="1">
    <location>
        <begin position="188"/>
        <end position="207"/>
    </location>
</feature>
<feature type="transmembrane region" description="Helical" evidence="1">
    <location>
        <begin position="12"/>
        <end position="34"/>
    </location>
</feature>
<name>A0A939FMK9_9ACTN</name>
<accession>A0A939FMK9</accession>